<proteinExistence type="predicted"/>
<evidence type="ECO:0000313" key="2">
    <source>
        <dbReference type="EMBL" id="GBP09566.1"/>
    </source>
</evidence>
<dbReference type="SUPFAM" id="SSF53098">
    <property type="entry name" value="Ribonuclease H-like"/>
    <property type="match status" value="1"/>
</dbReference>
<dbReference type="InterPro" id="IPR012337">
    <property type="entry name" value="RNaseH-like_sf"/>
</dbReference>
<dbReference type="EMBL" id="BGZK01008722">
    <property type="protein sequence ID" value="GBP09566.1"/>
    <property type="molecule type" value="Genomic_DNA"/>
</dbReference>
<dbReference type="OrthoDB" id="7489828at2759"/>
<dbReference type="AlphaFoldDB" id="A0A4C1T5T9"/>
<dbReference type="Proteomes" id="UP000299102">
    <property type="component" value="Unassembled WGS sequence"/>
</dbReference>
<dbReference type="STRING" id="151549.A0A4C1T5T9"/>
<reference evidence="2 3" key="1">
    <citation type="journal article" date="2019" name="Commun. Biol.">
        <title>The bagworm genome reveals a unique fibroin gene that provides high tensile strength.</title>
        <authorList>
            <person name="Kono N."/>
            <person name="Nakamura H."/>
            <person name="Ohtoshi R."/>
            <person name="Tomita M."/>
            <person name="Numata K."/>
            <person name="Arakawa K."/>
        </authorList>
    </citation>
    <scope>NUCLEOTIDE SEQUENCE [LARGE SCALE GENOMIC DNA]</scope>
</reference>
<dbReference type="Pfam" id="PF00075">
    <property type="entry name" value="RNase_H"/>
    <property type="match status" value="1"/>
</dbReference>
<gene>
    <name evidence="2" type="ORF">EVAR_73689_1</name>
</gene>
<comment type="caution">
    <text evidence="2">The sequence shown here is derived from an EMBL/GenBank/DDBJ whole genome shotgun (WGS) entry which is preliminary data.</text>
</comment>
<dbReference type="PROSITE" id="PS50879">
    <property type="entry name" value="RNASE_H_1"/>
    <property type="match status" value="1"/>
</dbReference>
<evidence type="ECO:0000259" key="1">
    <source>
        <dbReference type="PROSITE" id="PS50879"/>
    </source>
</evidence>
<dbReference type="Gene3D" id="3.30.420.10">
    <property type="entry name" value="Ribonuclease H-like superfamily/Ribonuclease H"/>
    <property type="match status" value="1"/>
</dbReference>
<protein>
    <recommendedName>
        <fullName evidence="1">RNase H type-1 domain-containing protein</fullName>
    </recommendedName>
</protein>
<evidence type="ECO:0000313" key="3">
    <source>
        <dbReference type="Proteomes" id="UP000299102"/>
    </source>
</evidence>
<feature type="domain" description="RNase H type-1" evidence="1">
    <location>
        <begin position="44"/>
        <end position="173"/>
    </location>
</feature>
<sequence length="188" mass="21082">MLILCTNAKNFENRIFIYDSPSWPGKEVRNQDSIQGMVPGSLTDDYDIRIYTDGSRMDGGVGSGVFCHELGIRDSHRLPDGCSVFQAEVFAVMAACRAMHGRDSLGSIGIFVDSQAAILALNSYTTTSSLVEECKQELSRLSCLSVITLVWVPAHRDYYGNERADELARREPLWISLVWNQSEYPWHP</sequence>
<keyword evidence="3" id="KW-1185">Reference proteome</keyword>
<dbReference type="CDD" id="cd09276">
    <property type="entry name" value="Rnase_HI_RT_non_LTR"/>
    <property type="match status" value="1"/>
</dbReference>
<dbReference type="InterPro" id="IPR036397">
    <property type="entry name" value="RNaseH_sf"/>
</dbReference>
<organism evidence="2 3">
    <name type="scientific">Eumeta variegata</name>
    <name type="common">Bagworm moth</name>
    <name type="synonym">Eumeta japonica</name>
    <dbReference type="NCBI Taxonomy" id="151549"/>
    <lineage>
        <taxon>Eukaryota</taxon>
        <taxon>Metazoa</taxon>
        <taxon>Ecdysozoa</taxon>
        <taxon>Arthropoda</taxon>
        <taxon>Hexapoda</taxon>
        <taxon>Insecta</taxon>
        <taxon>Pterygota</taxon>
        <taxon>Neoptera</taxon>
        <taxon>Endopterygota</taxon>
        <taxon>Lepidoptera</taxon>
        <taxon>Glossata</taxon>
        <taxon>Ditrysia</taxon>
        <taxon>Tineoidea</taxon>
        <taxon>Psychidae</taxon>
        <taxon>Oiketicinae</taxon>
        <taxon>Eumeta</taxon>
    </lineage>
</organism>
<dbReference type="GO" id="GO:0003676">
    <property type="term" value="F:nucleic acid binding"/>
    <property type="evidence" value="ECO:0007669"/>
    <property type="project" value="InterPro"/>
</dbReference>
<dbReference type="InterPro" id="IPR002156">
    <property type="entry name" value="RNaseH_domain"/>
</dbReference>
<accession>A0A4C1T5T9</accession>
<name>A0A4C1T5T9_EUMVA</name>
<dbReference type="GO" id="GO:0004523">
    <property type="term" value="F:RNA-DNA hybrid ribonuclease activity"/>
    <property type="evidence" value="ECO:0007669"/>
    <property type="project" value="InterPro"/>
</dbReference>